<dbReference type="InterPro" id="IPR033749">
    <property type="entry name" value="Polyprenyl_synt_CS"/>
</dbReference>
<evidence type="ECO:0000256" key="4">
    <source>
        <dbReference type="ARBA" id="ARBA00022723"/>
    </source>
</evidence>
<evidence type="ECO:0000256" key="1">
    <source>
        <dbReference type="ARBA" id="ARBA00001946"/>
    </source>
</evidence>
<keyword evidence="5" id="KW-0460">Magnesium</keyword>
<evidence type="ECO:0000256" key="2">
    <source>
        <dbReference type="ARBA" id="ARBA00006706"/>
    </source>
</evidence>
<comment type="caution">
    <text evidence="7">The sequence shown here is derived from an EMBL/GenBank/DDBJ whole genome shotgun (WGS) entry which is preliminary data.</text>
</comment>
<organism evidence="7 8">
    <name type="scientific">Halomonas llamarensis</name>
    <dbReference type="NCBI Taxonomy" id="2945104"/>
    <lineage>
        <taxon>Bacteria</taxon>
        <taxon>Pseudomonadati</taxon>
        <taxon>Pseudomonadota</taxon>
        <taxon>Gammaproteobacteria</taxon>
        <taxon>Oceanospirillales</taxon>
        <taxon>Halomonadaceae</taxon>
        <taxon>Halomonas</taxon>
    </lineage>
</organism>
<dbReference type="PANTHER" id="PTHR12001:SF69">
    <property type="entry name" value="ALL TRANS-POLYPRENYL-DIPHOSPHATE SYNTHASE PDSS1"/>
    <property type="match status" value="1"/>
</dbReference>
<evidence type="ECO:0000256" key="6">
    <source>
        <dbReference type="RuleBase" id="RU004466"/>
    </source>
</evidence>
<evidence type="ECO:0000256" key="5">
    <source>
        <dbReference type="ARBA" id="ARBA00022842"/>
    </source>
</evidence>
<evidence type="ECO:0000313" key="7">
    <source>
        <dbReference type="EMBL" id="MCL7931302.1"/>
    </source>
</evidence>
<evidence type="ECO:0000256" key="3">
    <source>
        <dbReference type="ARBA" id="ARBA00022679"/>
    </source>
</evidence>
<dbReference type="Pfam" id="PF00348">
    <property type="entry name" value="polyprenyl_synt"/>
    <property type="match status" value="1"/>
</dbReference>
<protein>
    <submittedName>
        <fullName evidence="7">Polyprenyl synthetase family protein</fullName>
    </submittedName>
</protein>
<evidence type="ECO:0000313" key="8">
    <source>
        <dbReference type="Proteomes" id="UP001165308"/>
    </source>
</evidence>
<dbReference type="InterPro" id="IPR000092">
    <property type="entry name" value="Polyprenyl_synt"/>
</dbReference>
<dbReference type="SUPFAM" id="SSF48576">
    <property type="entry name" value="Terpenoid synthases"/>
    <property type="match status" value="1"/>
</dbReference>
<dbReference type="PROSITE" id="PS00723">
    <property type="entry name" value="POLYPRENYL_SYNTHASE_1"/>
    <property type="match status" value="1"/>
</dbReference>
<accession>A0ABT0STY2</accession>
<keyword evidence="3 6" id="KW-0808">Transferase</keyword>
<dbReference type="PANTHER" id="PTHR12001">
    <property type="entry name" value="GERANYLGERANYL PYROPHOSPHATE SYNTHASE"/>
    <property type="match status" value="1"/>
</dbReference>
<dbReference type="Gene3D" id="1.10.600.10">
    <property type="entry name" value="Farnesyl Diphosphate Synthase"/>
    <property type="match status" value="1"/>
</dbReference>
<dbReference type="Proteomes" id="UP001165308">
    <property type="component" value="Unassembled WGS sequence"/>
</dbReference>
<comment type="cofactor">
    <cofactor evidence="1">
        <name>Mg(2+)</name>
        <dbReference type="ChEBI" id="CHEBI:18420"/>
    </cofactor>
</comment>
<dbReference type="PROSITE" id="PS00444">
    <property type="entry name" value="POLYPRENYL_SYNTHASE_2"/>
    <property type="match status" value="1"/>
</dbReference>
<sequence>MATATCNQNVTFNDMGDTGTSVYRSCRAHAIESVNDDANNDSTVPARTACESAQSDDDIARQLAQVNTLMRKSLNAPADWPATAASLYHLSTRGNQLRARLALLSGAAYGAPSQHCIAAAAASELIHNASLVHDDLCDGDVQRRGQPSVWRRDNPNVALCSGDLLLTAAFQAAMQSDTPAHCLALLQLLTDRTSRVIAGQSIEVADTARPDQQSAISSVDNHSPLAPVRRISLGAYLEATLAKTAPFIALPLEAGALGGRLSNDQHRHIRCFAEAVGLAYQIIDDLDDVDLSAASRCQPQTFHAYHAWPQHWPFFTRRLPDPAWHTLQRCICHASAALTRAENLVSHFPEQLGAALLPILTRLRDQLQAHRQTMSPSY</sequence>
<reference evidence="7" key="1">
    <citation type="submission" date="2022-05" db="EMBL/GenBank/DDBJ databases">
        <title>Halomonas geminus sp. nov. and Halomonas llamarensis sp. nov. isolated from high-altitude salars of the Atacama Desert.</title>
        <authorList>
            <person name="Hintersatz C."/>
            <person name="Rojas L.A."/>
            <person name="Wei T.-S."/>
            <person name="Kutschke S."/>
            <person name="Lehmann F."/>
            <person name="Jain R."/>
            <person name="Pollmann K."/>
        </authorList>
    </citation>
    <scope>NUCLEOTIDE SEQUENCE</scope>
    <source>
        <strain evidence="7">ATCHA</strain>
    </source>
</reference>
<proteinExistence type="inferred from homology"/>
<keyword evidence="8" id="KW-1185">Reference proteome</keyword>
<comment type="similarity">
    <text evidence="2 6">Belongs to the FPP/GGPP synthase family.</text>
</comment>
<gene>
    <name evidence="7" type="ORF">M8006_15170</name>
</gene>
<dbReference type="RefSeq" id="WP_250083635.1">
    <property type="nucleotide sequence ID" value="NZ_JAMJPJ010000034.1"/>
</dbReference>
<name>A0ABT0STY2_9GAMM</name>
<dbReference type="InterPro" id="IPR008949">
    <property type="entry name" value="Isoprenoid_synthase_dom_sf"/>
</dbReference>
<dbReference type="EMBL" id="JAMJPJ010000034">
    <property type="protein sequence ID" value="MCL7931302.1"/>
    <property type="molecule type" value="Genomic_DNA"/>
</dbReference>
<keyword evidence="4" id="KW-0479">Metal-binding</keyword>